<gene>
    <name evidence="2" type="ORF">Plec18167_007481</name>
</gene>
<dbReference type="Proteomes" id="UP001583193">
    <property type="component" value="Unassembled WGS sequence"/>
</dbReference>
<reference evidence="2 3" key="1">
    <citation type="journal article" date="2024" name="IMA Fungus">
        <title>IMA Genome - F19 : A genome assembly and annotation guide to empower mycologists, including annotated draft genome sequences of Ceratocystis pirilliformis, Diaporthe australafricana, Fusarium ophioides, Paecilomyces lecythidis, and Sporothrix stenoceras.</title>
        <authorList>
            <person name="Aylward J."/>
            <person name="Wilson A.M."/>
            <person name="Visagie C.M."/>
            <person name="Spraker J."/>
            <person name="Barnes I."/>
            <person name="Buitendag C."/>
            <person name="Ceriani C."/>
            <person name="Del Mar Angel L."/>
            <person name="du Plessis D."/>
            <person name="Fuchs T."/>
            <person name="Gasser K."/>
            <person name="Kramer D."/>
            <person name="Li W."/>
            <person name="Munsamy K."/>
            <person name="Piso A."/>
            <person name="Price J.L."/>
            <person name="Sonnekus B."/>
            <person name="Thomas C."/>
            <person name="van der Nest A."/>
            <person name="van Dijk A."/>
            <person name="van Heerden A."/>
            <person name="van Vuuren N."/>
            <person name="Yilmaz N."/>
            <person name="Duong T.A."/>
            <person name="van der Merwe N.A."/>
            <person name="Wingfield M.J."/>
            <person name="Wingfield B.D."/>
        </authorList>
    </citation>
    <scope>NUCLEOTIDE SEQUENCE [LARGE SCALE GENOMIC DNA]</scope>
    <source>
        <strain evidence="2 3">CMW 18167</strain>
    </source>
</reference>
<evidence type="ECO:0000256" key="1">
    <source>
        <dbReference type="SAM" id="MobiDB-lite"/>
    </source>
</evidence>
<dbReference type="EMBL" id="JAVDPF010000031">
    <property type="protein sequence ID" value="KAL1870347.1"/>
    <property type="molecule type" value="Genomic_DNA"/>
</dbReference>
<name>A0ABR3X366_9EURO</name>
<accession>A0ABR3X366</accession>
<feature type="region of interest" description="Disordered" evidence="1">
    <location>
        <begin position="236"/>
        <end position="264"/>
    </location>
</feature>
<keyword evidence="3" id="KW-1185">Reference proteome</keyword>
<organism evidence="2 3">
    <name type="scientific">Paecilomyces lecythidis</name>
    <dbReference type="NCBI Taxonomy" id="3004212"/>
    <lineage>
        <taxon>Eukaryota</taxon>
        <taxon>Fungi</taxon>
        <taxon>Dikarya</taxon>
        <taxon>Ascomycota</taxon>
        <taxon>Pezizomycotina</taxon>
        <taxon>Eurotiomycetes</taxon>
        <taxon>Eurotiomycetidae</taxon>
        <taxon>Eurotiales</taxon>
        <taxon>Thermoascaceae</taxon>
        <taxon>Paecilomyces</taxon>
    </lineage>
</organism>
<proteinExistence type="predicted"/>
<comment type="caution">
    <text evidence="2">The sequence shown here is derived from an EMBL/GenBank/DDBJ whole genome shotgun (WGS) entry which is preliminary data.</text>
</comment>
<evidence type="ECO:0000313" key="3">
    <source>
        <dbReference type="Proteomes" id="UP001583193"/>
    </source>
</evidence>
<evidence type="ECO:0000313" key="2">
    <source>
        <dbReference type="EMBL" id="KAL1870347.1"/>
    </source>
</evidence>
<sequence>MADRLAECLGNILGGSLSLLDALENIIPSMIWNSNVRIGRDGRAVTVSAAVANRLTPYILCHDYSNSQTARLFSEIYDFQFDEKVIDDYRNLQAERTDQKADVSGMYYGPDEVPVGLLKKALALENEGFNIEFCTDYFRAQYGVIISPNGLREAVEETRTIIAEQGKQFDDEMKQYNGSGIDQFEDTQRRVIKRYAGEVAVSEASALRQSGGQFSEQGYPTSVDDVIQKRRQDLGETTRIIGAGREGTGPSPDNIDAPTSSSKLSDKLHGIRMKLAKLVRLVKGER</sequence>
<protein>
    <submittedName>
        <fullName evidence="2">Uncharacterized protein</fullName>
    </submittedName>
</protein>